<evidence type="ECO:0000256" key="9">
    <source>
        <dbReference type="ARBA" id="ARBA00023186"/>
    </source>
</evidence>
<dbReference type="InterPro" id="IPR029047">
    <property type="entry name" value="HSP70_peptide-bd_sf"/>
</dbReference>
<dbReference type="InterPro" id="IPR043129">
    <property type="entry name" value="ATPase_NBD"/>
</dbReference>
<keyword evidence="15" id="KW-1185">Reference proteome</keyword>
<dbReference type="SUPFAM" id="SSF53067">
    <property type="entry name" value="Actin-like ATPase domain"/>
    <property type="match status" value="2"/>
</dbReference>
<proteinExistence type="inferred from homology"/>
<evidence type="ECO:0000256" key="1">
    <source>
        <dbReference type="ARBA" id="ARBA00002290"/>
    </source>
</evidence>
<reference evidence="14 15" key="1">
    <citation type="submission" date="2017-02" db="EMBL/GenBank/DDBJ databases">
        <authorList>
            <person name="Peterson S.W."/>
        </authorList>
    </citation>
    <scope>NUCLEOTIDE SEQUENCE [LARGE SCALE GENOMIC DNA]</scope>
    <source>
        <strain evidence="14 15">ATCC 17233</strain>
    </source>
</reference>
<dbReference type="AlphaFoldDB" id="A0A1T4Q8P1"/>
<dbReference type="Gene3D" id="2.60.34.10">
    <property type="entry name" value="Substrate Binding Domain Of DNAk, Chain A, domain 1"/>
    <property type="match status" value="1"/>
</dbReference>
<dbReference type="InterPro" id="IPR013126">
    <property type="entry name" value="Hsp_70_fam"/>
</dbReference>
<evidence type="ECO:0000313" key="14">
    <source>
        <dbReference type="EMBL" id="SKA00123.1"/>
    </source>
</evidence>
<comment type="function">
    <text evidence="1">Acts as a chaperone.</text>
</comment>
<dbReference type="PRINTS" id="PR00301">
    <property type="entry name" value="HEATSHOCK70"/>
</dbReference>
<dbReference type="RefSeq" id="WP_078788101.1">
    <property type="nucleotide sequence ID" value="NZ_FMTO01000017.1"/>
</dbReference>
<evidence type="ECO:0000256" key="5">
    <source>
        <dbReference type="ARBA" id="ARBA00022553"/>
    </source>
</evidence>
<organism evidence="14 15">
    <name type="scientific">Eubacterium ruminantium</name>
    <dbReference type="NCBI Taxonomy" id="42322"/>
    <lineage>
        <taxon>Bacteria</taxon>
        <taxon>Bacillati</taxon>
        <taxon>Bacillota</taxon>
        <taxon>Clostridia</taxon>
        <taxon>Eubacteriales</taxon>
        <taxon>Eubacteriaceae</taxon>
        <taxon>Eubacterium</taxon>
    </lineage>
</organism>
<keyword evidence="6 13" id="KW-0547">Nucleotide-binding</keyword>
<evidence type="ECO:0000256" key="8">
    <source>
        <dbReference type="ARBA" id="ARBA00023016"/>
    </source>
</evidence>
<name>A0A1T4Q8P1_9FIRM</name>
<evidence type="ECO:0000256" key="7">
    <source>
        <dbReference type="ARBA" id="ARBA00022840"/>
    </source>
</evidence>
<dbReference type="PROSITE" id="PS00297">
    <property type="entry name" value="HSP70_1"/>
    <property type="match status" value="1"/>
</dbReference>
<keyword evidence="7 13" id="KW-0067">ATP-binding</keyword>
<dbReference type="PANTHER" id="PTHR19375">
    <property type="entry name" value="HEAT SHOCK PROTEIN 70KDA"/>
    <property type="match status" value="1"/>
</dbReference>
<dbReference type="GO" id="GO:0005524">
    <property type="term" value="F:ATP binding"/>
    <property type="evidence" value="ECO:0007669"/>
    <property type="project" value="UniProtKB-KW"/>
</dbReference>
<dbReference type="GO" id="GO:0140662">
    <property type="term" value="F:ATP-dependent protein folding chaperone"/>
    <property type="evidence" value="ECO:0007669"/>
    <property type="project" value="InterPro"/>
</dbReference>
<evidence type="ECO:0000313" key="15">
    <source>
        <dbReference type="Proteomes" id="UP000189857"/>
    </source>
</evidence>
<dbReference type="InterPro" id="IPR018181">
    <property type="entry name" value="Heat_shock_70_CS"/>
</dbReference>
<dbReference type="Gene3D" id="3.90.640.10">
    <property type="entry name" value="Actin, Chain A, domain 4"/>
    <property type="match status" value="1"/>
</dbReference>
<evidence type="ECO:0000256" key="13">
    <source>
        <dbReference type="RuleBase" id="RU003322"/>
    </source>
</evidence>
<comment type="similarity">
    <text evidence="2 13">Belongs to the heat shock protein 70 family.</text>
</comment>
<dbReference type="Pfam" id="PF00012">
    <property type="entry name" value="HSP70"/>
    <property type="match status" value="2"/>
</dbReference>
<evidence type="ECO:0000256" key="4">
    <source>
        <dbReference type="ARBA" id="ARBA00017249"/>
    </source>
</evidence>
<evidence type="ECO:0000256" key="10">
    <source>
        <dbReference type="ARBA" id="ARBA00030019"/>
    </source>
</evidence>
<dbReference type="FunFam" id="3.30.420.40:FF:000144">
    <property type="entry name" value="Molecular chaperone HscC"/>
    <property type="match status" value="1"/>
</dbReference>
<keyword evidence="8" id="KW-0346">Stress response</keyword>
<accession>A0A1T4Q8P1</accession>
<dbReference type="SUPFAM" id="SSF100920">
    <property type="entry name" value="Heat shock protein 70kD (HSP70), peptide-binding domain"/>
    <property type="match status" value="1"/>
</dbReference>
<keyword evidence="9" id="KW-0143">Chaperone</keyword>
<evidence type="ECO:0000256" key="3">
    <source>
        <dbReference type="ARBA" id="ARBA00014415"/>
    </source>
</evidence>
<dbReference type="PROSITE" id="PS01036">
    <property type="entry name" value="HSP70_3"/>
    <property type="match status" value="1"/>
</dbReference>
<evidence type="ECO:0000256" key="6">
    <source>
        <dbReference type="ARBA" id="ARBA00022741"/>
    </source>
</evidence>
<gene>
    <name evidence="14" type="ORF">SAMN02745110_02310</name>
</gene>
<dbReference type="PROSITE" id="PS00329">
    <property type="entry name" value="HSP70_2"/>
    <property type="match status" value="1"/>
</dbReference>
<keyword evidence="5" id="KW-0597">Phosphoprotein</keyword>
<dbReference type="EMBL" id="FUXA01000017">
    <property type="protein sequence ID" value="SKA00123.1"/>
    <property type="molecule type" value="Genomic_DNA"/>
</dbReference>
<sequence>MIVGIDLGTTNSLIAYYTPEGPVVIPNRFGEKLTPSVVSVDSEGTVYVGKTAEERMISFPRESASLFKRDMGSMKKYTLGNDKFTPTELSGFILKALKEDAEAFLGEKIEEAVISVPAYFNDHQRKATKEAGELAGFRVERIISEPTAAAIAYGLDKKEADTRFLVFDLGGGTFDVSILELFNNIMEVRAVAGDNSLGGQDFTDEIYKQFIKKNDIDETALSDKEKRILKRRAEVCKIQISQSGKGSIDFVKNDKDYHFEMDSDELEKACQTLFGRIRRPIEKSLSDAKLKIKDIDEIILVGGATKLPVLRKFVGRLFGGFPNVGINPDEVVASGVAMHAAMKERNEALREMILTDVCPFTLGTEISVKKGEGEGVRENGHYLPIIERNTVIPVSRTHRVYTASDNQNIIRILVLQGESRFASNNLKLGELEIPVPPGPEGKEAADITFTYDINSILEVMVKVVSTGVTKKVIIKNETSMLTDEEAEARMEQLADLKINPREQEINKYLIARGERLYEEATGTRRERIERELIRFDSALNTQDKREIELAGRELKEFLDNIDDESDVEDRDE</sequence>
<evidence type="ECO:0000256" key="11">
    <source>
        <dbReference type="ARBA" id="ARBA00030945"/>
    </source>
</evidence>
<protein>
    <recommendedName>
        <fullName evidence="3">Chaperone protein DnaK</fullName>
    </recommendedName>
    <alternativeName>
        <fullName evidence="4">Chaperone protein dnaK</fullName>
    </alternativeName>
    <alternativeName>
        <fullName evidence="12">HSP70</fullName>
    </alternativeName>
    <alternativeName>
        <fullName evidence="11">Heat shock 70 kDa protein</fullName>
    </alternativeName>
    <alternativeName>
        <fullName evidence="10">Heat shock protein 70</fullName>
    </alternativeName>
</protein>
<dbReference type="Gene3D" id="3.30.420.40">
    <property type="match status" value="3"/>
</dbReference>
<dbReference type="Proteomes" id="UP000189857">
    <property type="component" value="Unassembled WGS sequence"/>
</dbReference>
<evidence type="ECO:0000256" key="2">
    <source>
        <dbReference type="ARBA" id="ARBA00007381"/>
    </source>
</evidence>
<evidence type="ECO:0000256" key="12">
    <source>
        <dbReference type="ARBA" id="ARBA00033103"/>
    </source>
</evidence>
<dbReference type="OrthoDB" id="9766019at2"/>